<sequence length="102" mass="11755">MKEELIFELWLDPEPDGQMLPGLCQAGPMGDGFRSLLNEGAIRVGTLSGHSHFDVMTRYWKYQGWGEYKTEHSEDYQPFPEQWLHIQRSHLSTAEAVISEES</sequence>
<gene>
    <name evidence="1" type="ORF">WH297_06795</name>
    <name evidence="2" type="ORF">WH297_20060</name>
</gene>
<accession>A0ABU8PIC4</accession>
<evidence type="ECO:0000313" key="2">
    <source>
        <dbReference type="EMBL" id="MEJ5022012.1"/>
    </source>
</evidence>
<dbReference type="RefSeq" id="WP_095444440.1">
    <property type="nucleotide sequence ID" value="NZ_JBBGZH010000001.1"/>
</dbReference>
<dbReference type="Proteomes" id="UP001375812">
    <property type="component" value="Unassembled WGS sequence"/>
</dbReference>
<proteinExistence type="predicted"/>
<dbReference type="EMBL" id="JBBGZH010000002">
    <property type="protein sequence ID" value="MEJ5022012.1"/>
    <property type="molecule type" value="Genomic_DNA"/>
</dbReference>
<evidence type="ECO:0000313" key="3">
    <source>
        <dbReference type="Proteomes" id="UP001375812"/>
    </source>
</evidence>
<evidence type="ECO:0000313" key="1">
    <source>
        <dbReference type="EMBL" id="MEJ5019446.1"/>
    </source>
</evidence>
<name>A0ABU8PIC4_9HYPH</name>
<dbReference type="EMBL" id="JBBGZH010000001">
    <property type="protein sequence ID" value="MEJ5019446.1"/>
    <property type="molecule type" value="Genomic_DNA"/>
</dbReference>
<comment type="caution">
    <text evidence="2">The sequence shown here is derived from an EMBL/GenBank/DDBJ whole genome shotgun (WGS) entry which is preliminary data.</text>
</comment>
<keyword evidence="3" id="KW-1185">Reference proteome</keyword>
<reference evidence="2 3" key="1">
    <citation type="submission" date="2023-12" db="EMBL/GenBank/DDBJ databases">
        <title>Gut-associated functions are favored during microbiome assembly across C. elegans life.</title>
        <authorList>
            <person name="Zimmermann J."/>
        </authorList>
    </citation>
    <scope>NUCLEOTIDE SEQUENCE [LARGE SCALE GENOMIC DNA]</scope>
    <source>
        <strain evidence="2 3">MYb71</strain>
    </source>
</reference>
<protein>
    <submittedName>
        <fullName evidence="2">Uncharacterized protein</fullName>
    </submittedName>
</protein>
<organism evidence="2 3">
    <name type="scientific">Ochrobactrum vermis</name>
    <dbReference type="NCBI Taxonomy" id="1827297"/>
    <lineage>
        <taxon>Bacteria</taxon>
        <taxon>Pseudomonadati</taxon>
        <taxon>Pseudomonadota</taxon>
        <taxon>Alphaproteobacteria</taxon>
        <taxon>Hyphomicrobiales</taxon>
        <taxon>Brucellaceae</taxon>
        <taxon>Brucella/Ochrobactrum group</taxon>
        <taxon>Ochrobactrum</taxon>
    </lineage>
</organism>